<dbReference type="InterPro" id="IPR018392">
    <property type="entry name" value="LysM"/>
</dbReference>
<dbReference type="PANTHER" id="PTHR33734:SF22">
    <property type="entry name" value="MEMBRANE-BOUND LYTIC MUREIN TRANSGLYCOSYLASE D"/>
    <property type="match status" value="1"/>
</dbReference>
<dbReference type="Pfam" id="PF01476">
    <property type="entry name" value="LysM"/>
    <property type="match status" value="3"/>
</dbReference>
<dbReference type="CDD" id="cd00118">
    <property type="entry name" value="LysM"/>
    <property type="match status" value="3"/>
</dbReference>
<feature type="domain" description="LysM" evidence="1">
    <location>
        <begin position="9"/>
        <end position="57"/>
    </location>
</feature>
<dbReference type="Proteomes" id="UP001152173">
    <property type="component" value="Unassembled WGS sequence"/>
</dbReference>
<evidence type="ECO:0000313" key="3">
    <source>
        <dbReference type="Proteomes" id="UP001152173"/>
    </source>
</evidence>
<dbReference type="SUPFAM" id="SSF54106">
    <property type="entry name" value="LysM domain"/>
    <property type="match status" value="3"/>
</dbReference>
<dbReference type="PANTHER" id="PTHR33734">
    <property type="entry name" value="LYSM DOMAIN-CONTAINING GPI-ANCHORED PROTEIN 2"/>
    <property type="match status" value="1"/>
</dbReference>
<feature type="domain" description="LysM" evidence="1">
    <location>
        <begin position="68"/>
        <end position="113"/>
    </location>
</feature>
<name>A0A9X3LEZ9_9BACL</name>
<dbReference type="Gene3D" id="3.10.350.10">
    <property type="entry name" value="LysM domain"/>
    <property type="match status" value="3"/>
</dbReference>
<evidence type="ECO:0000313" key="2">
    <source>
        <dbReference type="EMBL" id="MCZ8536726.1"/>
    </source>
</evidence>
<dbReference type="PROSITE" id="PS51782">
    <property type="entry name" value="LYSM"/>
    <property type="match status" value="3"/>
</dbReference>
<dbReference type="GO" id="GO:0008932">
    <property type="term" value="F:lytic endotransglycosylase activity"/>
    <property type="evidence" value="ECO:0007669"/>
    <property type="project" value="TreeGrafter"/>
</dbReference>
<dbReference type="RefSeq" id="WP_269925825.1">
    <property type="nucleotide sequence ID" value="NZ_JAMKBJ010000004.1"/>
</dbReference>
<dbReference type="SMART" id="SM00257">
    <property type="entry name" value="LysM"/>
    <property type="match status" value="3"/>
</dbReference>
<dbReference type="AlphaFoldDB" id="A0A9X3LEZ9"/>
<organism evidence="2 3">
    <name type="scientific">Paenisporosarcina quisquiliarum</name>
    <dbReference type="NCBI Taxonomy" id="365346"/>
    <lineage>
        <taxon>Bacteria</taxon>
        <taxon>Bacillati</taxon>
        <taxon>Bacillota</taxon>
        <taxon>Bacilli</taxon>
        <taxon>Bacillales</taxon>
        <taxon>Caryophanaceae</taxon>
        <taxon>Paenisporosarcina</taxon>
    </lineage>
</organism>
<dbReference type="InterPro" id="IPR018911">
    <property type="entry name" value="Gmad2_Ig-like_dom"/>
</dbReference>
<dbReference type="Pfam" id="PF10648">
    <property type="entry name" value="Gmad2"/>
    <property type="match status" value="1"/>
</dbReference>
<protein>
    <submittedName>
        <fullName evidence="2">LysM peptidoglycan-binding domain-containing protein</fullName>
    </submittedName>
</protein>
<comment type="caution">
    <text evidence="2">The sequence shown here is derived from an EMBL/GenBank/DDBJ whole genome shotgun (WGS) entry which is preliminary data.</text>
</comment>
<keyword evidence="3" id="KW-1185">Reference proteome</keyword>
<accession>A0A9X3LEZ9</accession>
<dbReference type="EMBL" id="JAMKBJ010000004">
    <property type="protein sequence ID" value="MCZ8536726.1"/>
    <property type="molecule type" value="Genomic_DNA"/>
</dbReference>
<sequence length="269" mass="29461">MAVSEITQYVYTVQPGDTLYSIANRFDSTVPAIEQANSLYPPFTDPGLIFPGQLLIIPGGRFGFQYEVYDVVSPSDTLFSIAQRFSVSTDLLFGINSQIANRNFIYANQVIWVPAFVYEVSTGDSLSEISSETGVPLDAIIRANQRRAGFSPDVLYLGYRLLMPLPASRNIVVLRPLPGDILQTGSLIQGMARAFEANVLYTILDTQGNAVSKEKSITAKAAGPEYAAFSTNVQFDFKPATPTGELRVYTRSADDGSIQDLVSVKVRFE</sequence>
<feature type="domain" description="LysM" evidence="1">
    <location>
        <begin position="116"/>
        <end position="163"/>
    </location>
</feature>
<gene>
    <name evidence="2" type="ORF">M9R32_05995</name>
</gene>
<evidence type="ECO:0000259" key="1">
    <source>
        <dbReference type="PROSITE" id="PS51782"/>
    </source>
</evidence>
<proteinExistence type="predicted"/>
<reference evidence="2" key="1">
    <citation type="submission" date="2022-05" db="EMBL/GenBank/DDBJ databases">
        <authorList>
            <person name="Colautti A."/>
            <person name="Iacumin L."/>
        </authorList>
    </citation>
    <scope>NUCLEOTIDE SEQUENCE</scope>
    <source>
        <strain evidence="2">SK 55</strain>
    </source>
</reference>
<dbReference type="InterPro" id="IPR036779">
    <property type="entry name" value="LysM_dom_sf"/>
</dbReference>